<feature type="transmembrane region" description="Helical" evidence="1">
    <location>
        <begin position="23"/>
        <end position="42"/>
    </location>
</feature>
<protein>
    <submittedName>
        <fullName evidence="2">Oligosaccharide repeat unit polymerase</fullName>
    </submittedName>
</protein>
<dbReference type="RefSeq" id="WP_151935614.1">
    <property type="nucleotide sequence ID" value="NZ_WDED01000068.1"/>
</dbReference>
<feature type="transmembrane region" description="Helical" evidence="1">
    <location>
        <begin position="54"/>
        <end position="71"/>
    </location>
</feature>
<name>A0A7J5PJG0_9BACE</name>
<evidence type="ECO:0000256" key="1">
    <source>
        <dbReference type="SAM" id="Phobius"/>
    </source>
</evidence>
<keyword evidence="1" id="KW-1133">Transmembrane helix</keyword>
<feature type="transmembrane region" description="Helical" evidence="1">
    <location>
        <begin position="201"/>
        <end position="219"/>
    </location>
</feature>
<dbReference type="AlphaFoldDB" id="A0A7J5PJG0"/>
<gene>
    <name evidence="2" type="ORF">GA398_24925</name>
</gene>
<feature type="transmembrane region" description="Helical" evidence="1">
    <location>
        <begin position="146"/>
        <end position="164"/>
    </location>
</feature>
<sequence>MIYINFILFLCIFFYFLKKKVDFVNLYPLFLWTISALFSILYSQSDIFRNLHKFTLLPFVYLAVLFFIYFINVKSSPLKKITVCKSPLLMPIIWIISCTAYIPFTEIMYYFFSGGIDFSNIADIKDEYTSGEYDAREILSVFSSKLYGFSAYSWFLSPILFFYYLVISPSTKISKFFASGLIISYLNPLLLGMTVGTRGALLWALLYFFQVFLFFRHVIPRKTKKIINKGFFIMSIGIMTIFLIITINRFTVDRYSNYSITDWFYRYLGESFCNFNTECWYTRGTTNGLNCFSYFSSFVGGDGQRDYTMLEKITGTRMNVYNTLFGDLLYDFGHIVTIFIVIILSMIARSLKPKNGNMILPNFFLYSVCFYILLSGFLIWPLITKAHSFLGTILVSIILYCTNNMMKDRRKV</sequence>
<dbReference type="Proteomes" id="UP000434604">
    <property type="component" value="Unassembled WGS sequence"/>
</dbReference>
<evidence type="ECO:0000313" key="3">
    <source>
        <dbReference type="Proteomes" id="UP000434604"/>
    </source>
</evidence>
<dbReference type="NCBIfam" id="TIGR04370">
    <property type="entry name" value="glyco_rpt_poly"/>
    <property type="match status" value="1"/>
</dbReference>
<feature type="transmembrane region" description="Helical" evidence="1">
    <location>
        <begin position="389"/>
        <end position="406"/>
    </location>
</feature>
<accession>A0A7J5PJG0</accession>
<feature type="transmembrane region" description="Helical" evidence="1">
    <location>
        <begin position="176"/>
        <end position="195"/>
    </location>
</feature>
<proteinExistence type="predicted"/>
<keyword evidence="1" id="KW-0812">Transmembrane</keyword>
<reference evidence="2 3" key="1">
    <citation type="journal article" date="2019" name="Nat. Med.">
        <title>A library of human gut bacterial isolates paired with longitudinal multiomics data enables mechanistic microbiome research.</title>
        <authorList>
            <person name="Poyet M."/>
            <person name="Groussin M."/>
            <person name="Gibbons S.M."/>
            <person name="Avila-Pacheco J."/>
            <person name="Jiang X."/>
            <person name="Kearney S.M."/>
            <person name="Perrotta A.R."/>
            <person name="Berdy B."/>
            <person name="Zhao S."/>
            <person name="Lieberman T.D."/>
            <person name="Swanson P.K."/>
            <person name="Smith M."/>
            <person name="Roesemann S."/>
            <person name="Alexander J.E."/>
            <person name="Rich S.A."/>
            <person name="Livny J."/>
            <person name="Vlamakis H."/>
            <person name="Clish C."/>
            <person name="Bullock K."/>
            <person name="Deik A."/>
            <person name="Scott J."/>
            <person name="Pierce K.A."/>
            <person name="Xavier R.J."/>
            <person name="Alm E.J."/>
        </authorList>
    </citation>
    <scope>NUCLEOTIDE SEQUENCE [LARGE SCALE GENOMIC DNA]</scope>
    <source>
        <strain evidence="2 3">BIOML-A58</strain>
    </source>
</reference>
<feature type="transmembrane region" description="Helical" evidence="1">
    <location>
        <begin position="231"/>
        <end position="250"/>
    </location>
</feature>
<organism evidence="2 3">
    <name type="scientific">Bacteroides xylanisolvens</name>
    <dbReference type="NCBI Taxonomy" id="371601"/>
    <lineage>
        <taxon>Bacteria</taxon>
        <taxon>Pseudomonadati</taxon>
        <taxon>Bacteroidota</taxon>
        <taxon>Bacteroidia</taxon>
        <taxon>Bacteroidales</taxon>
        <taxon>Bacteroidaceae</taxon>
        <taxon>Bacteroides</taxon>
    </lineage>
</organism>
<dbReference type="EMBL" id="WDED01000068">
    <property type="protein sequence ID" value="KAB6139131.1"/>
    <property type="molecule type" value="Genomic_DNA"/>
</dbReference>
<evidence type="ECO:0000313" key="2">
    <source>
        <dbReference type="EMBL" id="KAB6139131.1"/>
    </source>
</evidence>
<feature type="transmembrane region" description="Helical" evidence="1">
    <location>
        <begin position="363"/>
        <end position="383"/>
    </location>
</feature>
<comment type="caution">
    <text evidence="2">The sequence shown here is derived from an EMBL/GenBank/DDBJ whole genome shotgun (WGS) entry which is preliminary data.</text>
</comment>
<feature type="transmembrane region" description="Helical" evidence="1">
    <location>
        <begin position="332"/>
        <end position="351"/>
    </location>
</feature>
<keyword evidence="1" id="KW-0472">Membrane</keyword>
<feature type="transmembrane region" description="Helical" evidence="1">
    <location>
        <begin position="92"/>
        <end position="112"/>
    </location>
</feature>